<evidence type="ECO:0000313" key="2">
    <source>
        <dbReference type="EMBL" id="MCH97106.1"/>
    </source>
</evidence>
<keyword evidence="1" id="KW-0812">Transmembrane</keyword>
<accession>A0A392NB80</accession>
<name>A0A392NB80_9FABA</name>
<dbReference type="EMBL" id="LXQA010034098">
    <property type="protein sequence ID" value="MCH97106.1"/>
    <property type="molecule type" value="Genomic_DNA"/>
</dbReference>
<keyword evidence="1" id="KW-0472">Membrane</keyword>
<proteinExistence type="predicted"/>
<organism evidence="2 3">
    <name type="scientific">Trifolium medium</name>
    <dbReference type="NCBI Taxonomy" id="97028"/>
    <lineage>
        <taxon>Eukaryota</taxon>
        <taxon>Viridiplantae</taxon>
        <taxon>Streptophyta</taxon>
        <taxon>Embryophyta</taxon>
        <taxon>Tracheophyta</taxon>
        <taxon>Spermatophyta</taxon>
        <taxon>Magnoliopsida</taxon>
        <taxon>eudicotyledons</taxon>
        <taxon>Gunneridae</taxon>
        <taxon>Pentapetalae</taxon>
        <taxon>rosids</taxon>
        <taxon>fabids</taxon>
        <taxon>Fabales</taxon>
        <taxon>Fabaceae</taxon>
        <taxon>Papilionoideae</taxon>
        <taxon>50 kb inversion clade</taxon>
        <taxon>NPAAA clade</taxon>
        <taxon>Hologalegina</taxon>
        <taxon>IRL clade</taxon>
        <taxon>Trifolieae</taxon>
        <taxon>Trifolium</taxon>
    </lineage>
</organism>
<evidence type="ECO:0000313" key="3">
    <source>
        <dbReference type="Proteomes" id="UP000265520"/>
    </source>
</evidence>
<dbReference type="Proteomes" id="UP000265520">
    <property type="component" value="Unassembled WGS sequence"/>
</dbReference>
<keyword evidence="1" id="KW-1133">Transmembrane helix</keyword>
<evidence type="ECO:0000256" key="1">
    <source>
        <dbReference type="SAM" id="Phobius"/>
    </source>
</evidence>
<dbReference type="AlphaFoldDB" id="A0A392NB80"/>
<reference evidence="2 3" key="1">
    <citation type="journal article" date="2018" name="Front. Plant Sci.">
        <title>Red Clover (Trifolium pratense) and Zigzag Clover (T. medium) - A Picture of Genomic Similarities and Differences.</title>
        <authorList>
            <person name="Dluhosova J."/>
            <person name="Istvanek J."/>
            <person name="Nedelnik J."/>
            <person name="Repkova J."/>
        </authorList>
    </citation>
    <scope>NUCLEOTIDE SEQUENCE [LARGE SCALE GENOMIC DNA]</scope>
    <source>
        <strain evidence="3">cv. 10/8</strain>
        <tissue evidence="2">Leaf</tissue>
    </source>
</reference>
<protein>
    <submittedName>
        <fullName evidence="2">Uncharacterized protein</fullName>
    </submittedName>
</protein>
<comment type="caution">
    <text evidence="2">The sequence shown here is derived from an EMBL/GenBank/DDBJ whole genome shotgun (WGS) entry which is preliminary data.</text>
</comment>
<sequence>MAGPPPPPPPAQWPLSLVTPACYNRILGMGADNWASQYSRPNSELGIPGLMVALELDLIVMIVTIINVSYQCHYLHIR</sequence>
<feature type="transmembrane region" description="Helical" evidence="1">
    <location>
        <begin position="47"/>
        <end position="70"/>
    </location>
</feature>
<keyword evidence="3" id="KW-1185">Reference proteome</keyword>